<sequence length="460" mass="48577">MPLSSSFAVSGLIVFGSFTSLAAKIVYELEGQGRDGNLKHFEKPWAMTTVMFLGMSFCLPLAFFLERRKGQRPHKAAGADGGAAEPLLSDESPQVPGTQHSELAQALMLFIPTAFDLIATVLMNVGLLSVTASVYQMMRGAEMLFAALFAVVFLRRSLNKYHYRGIACCVVGIGLVGVSSILSGEGSASHSVSKEAMLTGMGLIIASQCVQAAQITFEDFFMADLAIPPLKIVGYEGVLGAATMLLLVLPIVQRMPGLDGQGLHEDSLDTWHMITHSSVIATVLAVDACALLLYNVAGMCVTGHLGAVFRTVLETTRTLFVWLIDLLLFYTPLGLGKLGESWSVYSWIQAVGFIVLVTGTVVYGKGDEAEVAEEIAEGQFTDEQLVAPSLPPSASSGAVAMVLPGAAGLAAAASSMPIMMGASMGSLRSTMNVNAFSGSLSRSLIRSRIVPASPRRAAAP</sequence>
<feature type="transmembrane region" description="Helical" evidence="3">
    <location>
        <begin position="106"/>
        <end position="128"/>
    </location>
</feature>
<accession>A0A9D4TZU0</accession>
<keyword evidence="6" id="KW-1185">Reference proteome</keyword>
<comment type="similarity">
    <text evidence="1">Belongs to the drug/metabolite transporter (DMT) superfamily. Plant drug/metabolite exporter (P-DME) (TC 2.A.7.4) family.</text>
</comment>
<feature type="transmembrane region" description="Helical" evidence="3">
    <location>
        <begin position="273"/>
        <end position="297"/>
    </location>
</feature>
<keyword evidence="3" id="KW-0472">Membrane</keyword>
<feature type="transmembrane region" description="Helical" evidence="3">
    <location>
        <begin position="161"/>
        <end position="182"/>
    </location>
</feature>
<feature type="domain" description="EamA" evidence="4">
    <location>
        <begin position="44"/>
        <end position="176"/>
    </location>
</feature>
<evidence type="ECO:0000259" key="4">
    <source>
        <dbReference type="Pfam" id="PF00892"/>
    </source>
</evidence>
<reference evidence="5" key="1">
    <citation type="journal article" date="2019" name="Plant J.">
        <title>Chlorella vulgaris genome assembly and annotation reveals the molecular basis for metabolic acclimation to high light conditions.</title>
        <authorList>
            <person name="Cecchin M."/>
            <person name="Marcolungo L."/>
            <person name="Rossato M."/>
            <person name="Girolomoni L."/>
            <person name="Cosentino E."/>
            <person name="Cuine S."/>
            <person name="Li-Beisson Y."/>
            <person name="Delledonne M."/>
            <person name="Ballottari M."/>
        </authorList>
    </citation>
    <scope>NUCLEOTIDE SEQUENCE</scope>
    <source>
        <strain evidence="5">211/11P</strain>
    </source>
</reference>
<keyword evidence="3" id="KW-0812">Transmembrane</keyword>
<dbReference type="AlphaFoldDB" id="A0A9D4TZU0"/>
<dbReference type="PANTHER" id="PTHR13146">
    <property type="match status" value="1"/>
</dbReference>
<reference evidence="5" key="2">
    <citation type="submission" date="2020-11" db="EMBL/GenBank/DDBJ databases">
        <authorList>
            <person name="Cecchin M."/>
            <person name="Marcolungo L."/>
            <person name="Rossato M."/>
            <person name="Girolomoni L."/>
            <person name="Cosentino E."/>
            <person name="Cuine S."/>
            <person name="Li-Beisson Y."/>
            <person name="Delledonne M."/>
            <person name="Ballottari M."/>
        </authorList>
    </citation>
    <scope>NUCLEOTIDE SEQUENCE</scope>
    <source>
        <strain evidence="5">211/11P</strain>
        <tissue evidence="5">Whole cell</tissue>
    </source>
</reference>
<feature type="transmembrane region" description="Helical" evidence="3">
    <location>
        <begin position="317"/>
        <end position="335"/>
    </location>
</feature>
<gene>
    <name evidence="5" type="ORF">D9Q98_001009</name>
</gene>
<dbReference type="Proteomes" id="UP001055712">
    <property type="component" value="Unassembled WGS sequence"/>
</dbReference>
<dbReference type="Pfam" id="PF00892">
    <property type="entry name" value="EamA"/>
    <property type="match status" value="1"/>
</dbReference>
<name>A0A9D4TZU0_CHLVU</name>
<dbReference type="InterPro" id="IPR000620">
    <property type="entry name" value="EamA_dom"/>
</dbReference>
<proteinExistence type="inferred from homology"/>
<feature type="region of interest" description="Disordered" evidence="2">
    <location>
        <begin position="74"/>
        <end position="95"/>
    </location>
</feature>
<evidence type="ECO:0000313" key="5">
    <source>
        <dbReference type="EMBL" id="KAI3438585.1"/>
    </source>
</evidence>
<dbReference type="EMBL" id="SIDB01000001">
    <property type="protein sequence ID" value="KAI3438585.1"/>
    <property type="molecule type" value="Genomic_DNA"/>
</dbReference>
<evidence type="ECO:0000256" key="2">
    <source>
        <dbReference type="SAM" id="MobiDB-lite"/>
    </source>
</evidence>
<dbReference type="OrthoDB" id="29773at2759"/>
<protein>
    <recommendedName>
        <fullName evidence="4">EamA domain-containing protein</fullName>
    </recommendedName>
</protein>
<dbReference type="InterPro" id="IPR037185">
    <property type="entry name" value="EmrE-like"/>
</dbReference>
<feature type="transmembrane region" description="Helical" evidence="3">
    <location>
        <begin position="232"/>
        <end position="252"/>
    </location>
</feature>
<evidence type="ECO:0000313" key="6">
    <source>
        <dbReference type="Proteomes" id="UP001055712"/>
    </source>
</evidence>
<evidence type="ECO:0000256" key="1">
    <source>
        <dbReference type="ARBA" id="ARBA00007635"/>
    </source>
</evidence>
<keyword evidence="3" id="KW-1133">Transmembrane helix</keyword>
<feature type="transmembrane region" description="Helical" evidence="3">
    <location>
        <begin position="342"/>
        <end position="363"/>
    </location>
</feature>
<feature type="transmembrane region" description="Helical" evidence="3">
    <location>
        <begin position="46"/>
        <end position="65"/>
    </location>
</feature>
<dbReference type="SUPFAM" id="SSF103481">
    <property type="entry name" value="Multidrug resistance efflux transporter EmrE"/>
    <property type="match status" value="1"/>
</dbReference>
<dbReference type="PANTHER" id="PTHR13146:SF3">
    <property type="entry name" value="EAMA DOMAIN-CONTAINING PROTEIN"/>
    <property type="match status" value="1"/>
</dbReference>
<feature type="transmembrane region" description="Helical" evidence="3">
    <location>
        <begin position="134"/>
        <end position="154"/>
    </location>
</feature>
<evidence type="ECO:0000256" key="3">
    <source>
        <dbReference type="SAM" id="Phobius"/>
    </source>
</evidence>
<dbReference type="GO" id="GO:0016020">
    <property type="term" value="C:membrane"/>
    <property type="evidence" value="ECO:0007669"/>
    <property type="project" value="InterPro"/>
</dbReference>
<comment type="caution">
    <text evidence="5">The sequence shown here is derived from an EMBL/GenBank/DDBJ whole genome shotgun (WGS) entry which is preliminary data.</text>
</comment>
<organism evidence="5 6">
    <name type="scientific">Chlorella vulgaris</name>
    <name type="common">Green alga</name>
    <dbReference type="NCBI Taxonomy" id="3077"/>
    <lineage>
        <taxon>Eukaryota</taxon>
        <taxon>Viridiplantae</taxon>
        <taxon>Chlorophyta</taxon>
        <taxon>core chlorophytes</taxon>
        <taxon>Trebouxiophyceae</taxon>
        <taxon>Chlorellales</taxon>
        <taxon>Chlorellaceae</taxon>
        <taxon>Chlorella clade</taxon>
        <taxon>Chlorella</taxon>
    </lineage>
</organism>